<evidence type="ECO:0000256" key="4">
    <source>
        <dbReference type="ARBA" id="ARBA00023163"/>
    </source>
</evidence>
<dbReference type="CDD" id="cd00067">
    <property type="entry name" value="GAL4"/>
    <property type="match status" value="1"/>
</dbReference>
<dbReference type="GO" id="GO:0005634">
    <property type="term" value="C:nucleus"/>
    <property type="evidence" value="ECO:0007669"/>
    <property type="project" value="UniProtKB-SubCell"/>
</dbReference>
<evidence type="ECO:0000256" key="1">
    <source>
        <dbReference type="ARBA" id="ARBA00004123"/>
    </source>
</evidence>
<evidence type="ECO:0000313" key="9">
    <source>
        <dbReference type="Proteomes" id="UP000245768"/>
    </source>
</evidence>
<name>A0A316YHZ3_9BASI</name>
<dbReference type="Proteomes" id="UP000245768">
    <property type="component" value="Unassembled WGS sequence"/>
</dbReference>
<evidence type="ECO:0000256" key="3">
    <source>
        <dbReference type="ARBA" id="ARBA00023125"/>
    </source>
</evidence>
<feature type="region of interest" description="Disordered" evidence="6">
    <location>
        <begin position="59"/>
        <end position="138"/>
    </location>
</feature>
<feature type="region of interest" description="Disordered" evidence="6">
    <location>
        <begin position="1"/>
        <end position="20"/>
    </location>
</feature>
<dbReference type="SUPFAM" id="SSF57701">
    <property type="entry name" value="Zn2/Cys6 DNA-binding domain"/>
    <property type="match status" value="1"/>
</dbReference>
<feature type="compositionally biased region" description="Basic residues" evidence="6">
    <location>
        <begin position="714"/>
        <end position="726"/>
    </location>
</feature>
<dbReference type="RefSeq" id="XP_025375989.1">
    <property type="nucleotide sequence ID" value="XM_025524197.1"/>
</dbReference>
<sequence>MVRVTHPSHRPEAAASSSRTQQACVECRLAKVRCEQEPSNICARCTSLGFDCVFVHHPRGRKPKSRLQGRDASSIGPAAHARRRKTPTPETPQGASATSSSNEASSSQNPAAGSDEYHSSPAHSATTIRPRPKPSLDFDGARKRMLQALHRQKRRRAAPFTFVNLGSMDNLYQGRRESAGRLNEQGSRETPVAADSALLAVQPMTLKRILQPLNADDDGTEGTAQGASYDEAVAATDFGFDDAVSQGLLPLFTARRLFHFFITHLNMWSMIIDPDLHTHDYVRRTSPFLYSVILHLAARFSVDEVYGHAPGEPERVMQVPTVTQTECRHLQVIAKNHAATVFIDGDRTVEAVQAFFLLATWKEHDDALSYVQSGFAFRLAMDMELGKGVPKSLQKLALSEQGRSQQVRRLIELLRNRERCCLQLFVQDRSQAFHYIRHFTFSVLEPVISGAFEWYLQPGAKPWDVFLCASVECRKVQSKYQGIMTSVASAVADRDAAAAAIEGDLDAWHSTWARRLDEEHEQWTRAHDGALPPHAPQMSFMQASMALWRDSIKLHLVADLLEQDLRTTQSSSPSPRHYAHDYESGATTNNTGSGEAGAATPRRIVNLVGLPAFSLCVRAARGVISALCSLPPAVLRHAPDSIHLLADHTGLFLCGMVCIRSDPPLSSEYLRTTLSAVERMRDALWQATIQENDSVALHARYLDSLAEVLRPTKKAPKPLSRHHVGQHQHERHTTTARTPRSGKQQQRIPQPVAIPDGTSTDQTHTGHGVPSRCLPHSAEYDDSASVLSSLGSMADLTAMTSVSPDVVLTAPADNWFESFLAEPVSSDGEEHMEDILGIINSHFGQIA</sequence>
<evidence type="ECO:0000256" key="5">
    <source>
        <dbReference type="ARBA" id="ARBA00023242"/>
    </source>
</evidence>
<evidence type="ECO:0000313" key="8">
    <source>
        <dbReference type="EMBL" id="PWN88791.1"/>
    </source>
</evidence>
<dbReference type="GO" id="GO:0008270">
    <property type="term" value="F:zinc ion binding"/>
    <property type="evidence" value="ECO:0007669"/>
    <property type="project" value="InterPro"/>
</dbReference>
<evidence type="ECO:0000256" key="6">
    <source>
        <dbReference type="SAM" id="MobiDB-lite"/>
    </source>
</evidence>
<evidence type="ECO:0000259" key="7">
    <source>
        <dbReference type="PROSITE" id="PS50048"/>
    </source>
</evidence>
<dbReference type="GO" id="GO:0000976">
    <property type="term" value="F:transcription cis-regulatory region binding"/>
    <property type="evidence" value="ECO:0007669"/>
    <property type="project" value="TreeGrafter"/>
</dbReference>
<evidence type="ECO:0000256" key="2">
    <source>
        <dbReference type="ARBA" id="ARBA00023015"/>
    </source>
</evidence>
<proteinExistence type="predicted"/>
<accession>A0A316YHZ3</accession>
<dbReference type="AlphaFoldDB" id="A0A316YHZ3"/>
<dbReference type="PROSITE" id="PS50048">
    <property type="entry name" value="ZN2_CY6_FUNGAL_2"/>
    <property type="match status" value="1"/>
</dbReference>
<dbReference type="CDD" id="cd12148">
    <property type="entry name" value="fungal_TF_MHR"/>
    <property type="match status" value="1"/>
</dbReference>
<feature type="compositionally biased region" description="Low complexity" evidence="6">
    <location>
        <begin position="95"/>
        <end position="112"/>
    </location>
</feature>
<keyword evidence="5" id="KW-0539">Nucleus</keyword>
<dbReference type="InterPro" id="IPR036864">
    <property type="entry name" value="Zn2-C6_fun-type_DNA-bd_sf"/>
</dbReference>
<dbReference type="Pfam" id="PF00172">
    <property type="entry name" value="Zn_clus"/>
    <property type="match status" value="1"/>
</dbReference>
<dbReference type="InterPro" id="IPR051089">
    <property type="entry name" value="prtT"/>
</dbReference>
<dbReference type="InterPro" id="IPR001138">
    <property type="entry name" value="Zn2Cys6_DnaBD"/>
</dbReference>
<dbReference type="OrthoDB" id="3163292at2759"/>
<keyword evidence="2" id="KW-0805">Transcription regulation</keyword>
<comment type="subcellular location">
    <subcellularLocation>
        <location evidence="1">Nucleus</location>
    </subcellularLocation>
</comment>
<dbReference type="STRING" id="215250.A0A316YHZ3"/>
<feature type="region of interest" description="Disordered" evidence="6">
    <location>
        <begin position="567"/>
        <end position="597"/>
    </location>
</feature>
<dbReference type="PANTHER" id="PTHR31845:SF19">
    <property type="entry name" value="TRANSCRIPTION FACTOR DOMAIN-CONTAINING PROTEIN"/>
    <property type="match status" value="1"/>
</dbReference>
<feature type="domain" description="Zn(2)-C6 fungal-type" evidence="7">
    <location>
        <begin position="23"/>
        <end position="54"/>
    </location>
</feature>
<protein>
    <recommendedName>
        <fullName evidence="7">Zn(2)-C6 fungal-type domain-containing protein</fullName>
    </recommendedName>
</protein>
<keyword evidence="4" id="KW-0804">Transcription</keyword>
<dbReference type="PROSITE" id="PS00463">
    <property type="entry name" value="ZN2_CY6_FUNGAL_1"/>
    <property type="match status" value="1"/>
</dbReference>
<reference evidence="8 9" key="1">
    <citation type="journal article" date="2018" name="Mol. Biol. Evol.">
        <title>Broad Genomic Sampling Reveals a Smut Pathogenic Ancestry of the Fungal Clade Ustilaginomycotina.</title>
        <authorList>
            <person name="Kijpornyongpan T."/>
            <person name="Mondo S.J."/>
            <person name="Barry K."/>
            <person name="Sandor L."/>
            <person name="Lee J."/>
            <person name="Lipzen A."/>
            <person name="Pangilinan J."/>
            <person name="LaButti K."/>
            <person name="Hainaut M."/>
            <person name="Henrissat B."/>
            <person name="Grigoriev I.V."/>
            <person name="Spatafora J.W."/>
            <person name="Aime M.C."/>
        </authorList>
    </citation>
    <scope>NUCLEOTIDE SEQUENCE [LARGE SCALE GENOMIC DNA]</scope>
    <source>
        <strain evidence="8 9">MCA 4198</strain>
    </source>
</reference>
<dbReference type="PANTHER" id="PTHR31845">
    <property type="entry name" value="FINGER DOMAIN PROTEIN, PUTATIVE-RELATED"/>
    <property type="match status" value="1"/>
</dbReference>
<dbReference type="Gene3D" id="4.10.240.10">
    <property type="entry name" value="Zn(2)-C6 fungal-type DNA-binding domain"/>
    <property type="match status" value="1"/>
</dbReference>
<dbReference type="GO" id="GO:0000981">
    <property type="term" value="F:DNA-binding transcription factor activity, RNA polymerase II-specific"/>
    <property type="evidence" value="ECO:0007669"/>
    <property type="project" value="InterPro"/>
</dbReference>
<feature type="compositionally biased region" description="Polar residues" evidence="6">
    <location>
        <begin position="735"/>
        <end position="748"/>
    </location>
</feature>
<organism evidence="8 9">
    <name type="scientific">Acaromyces ingoldii</name>
    <dbReference type="NCBI Taxonomy" id="215250"/>
    <lineage>
        <taxon>Eukaryota</taxon>
        <taxon>Fungi</taxon>
        <taxon>Dikarya</taxon>
        <taxon>Basidiomycota</taxon>
        <taxon>Ustilaginomycotina</taxon>
        <taxon>Exobasidiomycetes</taxon>
        <taxon>Exobasidiales</taxon>
        <taxon>Cryptobasidiaceae</taxon>
        <taxon>Acaromyces</taxon>
    </lineage>
</organism>
<gene>
    <name evidence="8" type="ORF">FA10DRAFT_288313</name>
</gene>
<feature type="region of interest" description="Disordered" evidence="6">
    <location>
        <begin position="714"/>
        <end position="776"/>
    </location>
</feature>
<dbReference type="EMBL" id="KZ819638">
    <property type="protein sequence ID" value="PWN88791.1"/>
    <property type="molecule type" value="Genomic_DNA"/>
</dbReference>
<dbReference type="GeneID" id="37046113"/>
<keyword evidence="9" id="KW-1185">Reference proteome</keyword>
<dbReference type="InParanoid" id="A0A316YHZ3"/>
<keyword evidence="3" id="KW-0238">DNA-binding</keyword>
<dbReference type="SMART" id="SM00066">
    <property type="entry name" value="GAL4"/>
    <property type="match status" value="1"/>
</dbReference>